<keyword evidence="2" id="KW-1185">Reference proteome</keyword>
<dbReference type="EnsemblPlants" id="TuG1812G0500003640.01.T01">
    <property type="protein sequence ID" value="TuG1812G0500003640.01.T01.cds441400"/>
    <property type="gene ID" value="TuG1812G0500003640.01"/>
</dbReference>
<dbReference type="AlphaFoldDB" id="A0A8R7QH85"/>
<dbReference type="Gramene" id="TuG1812G0500003640.01.T01">
    <property type="protein sequence ID" value="TuG1812G0500003640.01.T01.cds441400"/>
    <property type="gene ID" value="TuG1812G0500003640.01"/>
</dbReference>
<dbReference type="Gramene" id="TuG1812G0500003640.01.T02">
    <property type="protein sequence ID" value="TuG1812G0500003640.01.T02.cds441399"/>
    <property type="gene ID" value="TuG1812G0500003640.01"/>
</dbReference>
<accession>A0A8R7QH85</accession>
<protein>
    <submittedName>
        <fullName evidence="1">Uncharacterized protein</fullName>
    </submittedName>
</protein>
<dbReference type="EnsemblPlants" id="TuG1812G0500003640.01.T02">
    <property type="protein sequence ID" value="TuG1812G0500003640.01.T02.cds441399"/>
    <property type="gene ID" value="TuG1812G0500003640.01"/>
</dbReference>
<dbReference type="Proteomes" id="UP000015106">
    <property type="component" value="Chromosome 5"/>
</dbReference>
<sequence>MDNCHGIHMSLLHVAVTTRVSSREHYSHPNSACSRLPRCDRINNSFIQIGTDLHLVLPVPPQPTALNLDVHVNRPLPQ</sequence>
<reference evidence="1" key="3">
    <citation type="submission" date="2022-06" db="UniProtKB">
        <authorList>
            <consortium name="EnsemblPlants"/>
        </authorList>
    </citation>
    <scope>IDENTIFICATION</scope>
</reference>
<proteinExistence type="predicted"/>
<evidence type="ECO:0000313" key="2">
    <source>
        <dbReference type="Proteomes" id="UP000015106"/>
    </source>
</evidence>
<organism evidence="1 2">
    <name type="scientific">Triticum urartu</name>
    <name type="common">Red wild einkorn</name>
    <name type="synonym">Crithodium urartu</name>
    <dbReference type="NCBI Taxonomy" id="4572"/>
    <lineage>
        <taxon>Eukaryota</taxon>
        <taxon>Viridiplantae</taxon>
        <taxon>Streptophyta</taxon>
        <taxon>Embryophyta</taxon>
        <taxon>Tracheophyta</taxon>
        <taxon>Spermatophyta</taxon>
        <taxon>Magnoliopsida</taxon>
        <taxon>Liliopsida</taxon>
        <taxon>Poales</taxon>
        <taxon>Poaceae</taxon>
        <taxon>BOP clade</taxon>
        <taxon>Pooideae</taxon>
        <taxon>Triticodae</taxon>
        <taxon>Triticeae</taxon>
        <taxon>Triticinae</taxon>
        <taxon>Triticum</taxon>
    </lineage>
</organism>
<evidence type="ECO:0000313" key="1">
    <source>
        <dbReference type="EnsemblPlants" id="TuG1812G0500003640.01.T01.cds441400"/>
    </source>
</evidence>
<name>A0A8R7QH85_TRIUA</name>
<reference evidence="2" key="1">
    <citation type="journal article" date="2013" name="Nature">
        <title>Draft genome of the wheat A-genome progenitor Triticum urartu.</title>
        <authorList>
            <person name="Ling H.Q."/>
            <person name="Zhao S."/>
            <person name="Liu D."/>
            <person name="Wang J."/>
            <person name="Sun H."/>
            <person name="Zhang C."/>
            <person name="Fan H."/>
            <person name="Li D."/>
            <person name="Dong L."/>
            <person name="Tao Y."/>
            <person name="Gao C."/>
            <person name="Wu H."/>
            <person name="Li Y."/>
            <person name="Cui Y."/>
            <person name="Guo X."/>
            <person name="Zheng S."/>
            <person name="Wang B."/>
            <person name="Yu K."/>
            <person name="Liang Q."/>
            <person name="Yang W."/>
            <person name="Lou X."/>
            <person name="Chen J."/>
            <person name="Feng M."/>
            <person name="Jian J."/>
            <person name="Zhang X."/>
            <person name="Luo G."/>
            <person name="Jiang Y."/>
            <person name="Liu J."/>
            <person name="Wang Z."/>
            <person name="Sha Y."/>
            <person name="Zhang B."/>
            <person name="Wu H."/>
            <person name="Tang D."/>
            <person name="Shen Q."/>
            <person name="Xue P."/>
            <person name="Zou S."/>
            <person name="Wang X."/>
            <person name="Liu X."/>
            <person name="Wang F."/>
            <person name="Yang Y."/>
            <person name="An X."/>
            <person name="Dong Z."/>
            <person name="Zhang K."/>
            <person name="Zhang X."/>
            <person name="Luo M.C."/>
            <person name="Dvorak J."/>
            <person name="Tong Y."/>
            <person name="Wang J."/>
            <person name="Yang H."/>
            <person name="Li Z."/>
            <person name="Wang D."/>
            <person name="Zhang A."/>
            <person name="Wang J."/>
        </authorList>
    </citation>
    <scope>NUCLEOTIDE SEQUENCE</scope>
    <source>
        <strain evidence="2">cv. G1812</strain>
    </source>
</reference>
<reference evidence="1" key="2">
    <citation type="submission" date="2018-03" db="EMBL/GenBank/DDBJ databases">
        <title>The Triticum urartu genome reveals the dynamic nature of wheat genome evolution.</title>
        <authorList>
            <person name="Ling H."/>
            <person name="Ma B."/>
            <person name="Shi X."/>
            <person name="Liu H."/>
            <person name="Dong L."/>
            <person name="Sun H."/>
            <person name="Cao Y."/>
            <person name="Gao Q."/>
            <person name="Zheng S."/>
            <person name="Li Y."/>
            <person name="Yu Y."/>
            <person name="Du H."/>
            <person name="Qi M."/>
            <person name="Li Y."/>
            <person name="Yu H."/>
            <person name="Cui Y."/>
            <person name="Wang N."/>
            <person name="Chen C."/>
            <person name="Wu H."/>
            <person name="Zhao Y."/>
            <person name="Zhang J."/>
            <person name="Li Y."/>
            <person name="Zhou W."/>
            <person name="Zhang B."/>
            <person name="Hu W."/>
            <person name="Eijk M."/>
            <person name="Tang J."/>
            <person name="Witsenboer H."/>
            <person name="Zhao S."/>
            <person name="Li Z."/>
            <person name="Zhang A."/>
            <person name="Wang D."/>
            <person name="Liang C."/>
        </authorList>
    </citation>
    <scope>NUCLEOTIDE SEQUENCE [LARGE SCALE GENOMIC DNA]</scope>
    <source>
        <strain evidence="1">cv. G1812</strain>
    </source>
</reference>